<protein>
    <submittedName>
        <fullName evidence="7">Amino acid transporter PotE</fullName>
    </submittedName>
    <submittedName>
        <fullName evidence="8">Basic amino acid/polyamine antiporter, APA family</fullName>
    </submittedName>
</protein>
<dbReference type="OrthoDB" id="9804700at2"/>
<evidence type="ECO:0000256" key="4">
    <source>
        <dbReference type="ARBA" id="ARBA00022989"/>
    </source>
</evidence>
<dbReference type="GO" id="GO:0016020">
    <property type="term" value="C:membrane"/>
    <property type="evidence" value="ECO:0007669"/>
    <property type="project" value="UniProtKB-SubCell"/>
</dbReference>
<proteinExistence type="predicted"/>
<feature type="transmembrane region" description="Helical" evidence="6">
    <location>
        <begin position="429"/>
        <end position="447"/>
    </location>
</feature>
<keyword evidence="4 6" id="KW-1133">Transmembrane helix</keyword>
<evidence type="ECO:0000256" key="3">
    <source>
        <dbReference type="ARBA" id="ARBA00022692"/>
    </source>
</evidence>
<feature type="transmembrane region" description="Helical" evidence="6">
    <location>
        <begin position="182"/>
        <end position="200"/>
    </location>
</feature>
<evidence type="ECO:0000256" key="2">
    <source>
        <dbReference type="ARBA" id="ARBA00022448"/>
    </source>
</evidence>
<accession>A0A0W0TKX4</accession>
<feature type="transmembrane region" description="Helical" evidence="6">
    <location>
        <begin position="150"/>
        <end position="170"/>
    </location>
</feature>
<feature type="transmembrane region" description="Helical" evidence="6">
    <location>
        <begin position="28"/>
        <end position="50"/>
    </location>
</feature>
<evidence type="ECO:0000313" key="8">
    <source>
        <dbReference type="EMBL" id="STX36889.1"/>
    </source>
</evidence>
<name>A0A0W0TKX4_9GAMM</name>
<dbReference type="RefSeq" id="WP_058446468.1">
    <property type="nucleotide sequence ID" value="NZ_CAAAHT010000011.1"/>
</dbReference>
<dbReference type="PATRIC" id="fig|453.4.peg.2234"/>
<evidence type="ECO:0000313" key="10">
    <source>
        <dbReference type="Proteomes" id="UP000254033"/>
    </source>
</evidence>
<dbReference type="EMBL" id="LNYB01000081">
    <property type="protein sequence ID" value="KTC96240.1"/>
    <property type="molecule type" value="Genomic_DNA"/>
</dbReference>
<feature type="transmembrane region" description="Helical" evidence="6">
    <location>
        <begin position="372"/>
        <end position="394"/>
    </location>
</feature>
<evidence type="ECO:0000313" key="9">
    <source>
        <dbReference type="Proteomes" id="UP000054698"/>
    </source>
</evidence>
<reference evidence="7 9" key="1">
    <citation type="submission" date="2015-11" db="EMBL/GenBank/DDBJ databases">
        <title>Genomic analysis of 38 Legionella species identifies large and diverse effector repertoires.</title>
        <authorList>
            <person name="Burstein D."/>
            <person name="Amaro F."/>
            <person name="Zusman T."/>
            <person name="Lifshitz Z."/>
            <person name="Cohen O."/>
            <person name="Gilbert J.A."/>
            <person name="Pupko T."/>
            <person name="Shuman H.A."/>
            <person name="Segal G."/>
        </authorList>
    </citation>
    <scope>NUCLEOTIDE SEQUENCE [LARGE SCALE GENOMIC DNA]</scope>
    <source>
        <strain evidence="7 9">WO-44C</strain>
    </source>
</reference>
<gene>
    <name evidence="8" type="primary">potE_1</name>
    <name evidence="7" type="ORF">Lfee_2038</name>
    <name evidence="8" type="ORF">NCTC11978_00035</name>
</gene>
<keyword evidence="2" id="KW-0813">Transport</keyword>
<feature type="transmembrane region" description="Helical" evidence="6">
    <location>
        <begin position="406"/>
        <end position="423"/>
    </location>
</feature>
<dbReference type="Pfam" id="PF13520">
    <property type="entry name" value="AA_permease_2"/>
    <property type="match status" value="1"/>
</dbReference>
<evidence type="ECO:0000256" key="6">
    <source>
        <dbReference type="SAM" id="Phobius"/>
    </source>
</evidence>
<feature type="transmembrane region" description="Helical" evidence="6">
    <location>
        <begin position="295"/>
        <end position="324"/>
    </location>
</feature>
<evidence type="ECO:0000256" key="1">
    <source>
        <dbReference type="ARBA" id="ARBA00004141"/>
    </source>
</evidence>
<dbReference type="InterPro" id="IPR002293">
    <property type="entry name" value="AA/rel_permease1"/>
</dbReference>
<evidence type="ECO:0000313" key="7">
    <source>
        <dbReference type="EMBL" id="KTC96240.1"/>
    </source>
</evidence>
<reference evidence="8 10" key="2">
    <citation type="submission" date="2018-06" db="EMBL/GenBank/DDBJ databases">
        <authorList>
            <consortium name="Pathogen Informatics"/>
            <person name="Doyle S."/>
        </authorList>
    </citation>
    <scope>NUCLEOTIDE SEQUENCE [LARGE SCALE GENOMIC DNA]</scope>
    <source>
        <strain evidence="8 10">NCTC11978</strain>
    </source>
</reference>
<dbReference type="Proteomes" id="UP000254033">
    <property type="component" value="Unassembled WGS sequence"/>
</dbReference>
<evidence type="ECO:0000256" key="5">
    <source>
        <dbReference type="ARBA" id="ARBA00023136"/>
    </source>
</evidence>
<dbReference type="PANTHER" id="PTHR43243">
    <property type="entry name" value="INNER MEMBRANE TRANSPORTER YGJI-RELATED"/>
    <property type="match status" value="1"/>
</dbReference>
<keyword evidence="9" id="KW-1185">Reference proteome</keyword>
<dbReference type="Proteomes" id="UP000054698">
    <property type="component" value="Unassembled WGS sequence"/>
</dbReference>
<keyword evidence="3 6" id="KW-0812">Transmembrane</keyword>
<organism evidence="7 9">
    <name type="scientific">Legionella feeleii</name>
    <dbReference type="NCBI Taxonomy" id="453"/>
    <lineage>
        <taxon>Bacteria</taxon>
        <taxon>Pseudomonadati</taxon>
        <taxon>Pseudomonadota</taxon>
        <taxon>Gammaproteobacteria</taxon>
        <taxon>Legionellales</taxon>
        <taxon>Legionellaceae</taxon>
        <taxon>Legionella</taxon>
    </lineage>
</organism>
<feature type="transmembrane region" description="Helical" evidence="6">
    <location>
        <begin position="88"/>
        <end position="106"/>
    </location>
</feature>
<keyword evidence="5 6" id="KW-0472">Membrane</keyword>
<feature type="transmembrane region" description="Helical" evidence="6">
    <location>
        <begin position="345"/>
        <end position="366"/>
    </location>
</feature>
<feature type="transmembrane region" description="Helical" evidence="6">
    <location>
        <begin position="251"/>
        <end position="275"/>
    </location>
</feature>
<dbReference type="GO" id="GO:0015171">
    <property type="term" value="F:amino acid transmembrane transporter activity"/>
    <property type="evidence" value="ECO:0007669"/>
    <property type="project" value="TreeGrafter"/>
</dbReference>
<comment type="subcellular location">
    <subcellularLocation>
        <location evidence="1">Membrane</location>
        <topology evidence="1">Multi-pass membrane protein</topology>
    </subcellularLocation>
</comment>
<dbReference type="PIRSF" id="PIRSF006060">
    <property type="entry name" value="AA_transporter"/>
    <property type="match status" value="1"/>
</dbReference>
<dbReference type="STRING" id="453.Lfee_2038"/>
<feature type="transmembrane region" description="Helical" evidence="6">
    <location>
        <begin position="56"/>
        <end position="76"/>
    </location>
</feature>
<dbReference type="EMBL" id="UGNY01000001">
    <property type="protein sequence ID" value="STX36889.1"/>
    <property type="molecule type" value="Genomic_DNA"/>
</dbReference>
<sequence length="460" mass="49504">MDLFRKKGIHDSVDTDSHLAQCLSAFDLVFLGVGAIIGAGIFVLTGIVAATQAGPAIILSYVVAGFACAFAALSYAELAAAIGGCGSAYGYAYAGFGECIAWVVGWDLLLEYAISVSAVSVGWSGYFNDFLRALKINLPPYFIHGPADGGIFNLSAFTIILILSALLVYGVKTSSRFNNLMVLVKLLVIFLFIGIALIDINPNNWKPFMPFGWRGVIEGASLIFFAYIGFDAVSTAAEEAINPQRDLPVGIIGSLSICTVLYIIVSGLLTGMAHYSTLNVSSPISYVLLMLGHKIAAALVGVGAIAGLTTVMLVLFYGLSRVFLAMARDGLLPRFFASINPHTKTPIRIIASCGTLMAILAAFVPIADLAELVNIGTLFAFITVCIGVIILRYTHPDLPRPFKTPFMPLIPVLGVISCAYLMINLPWFTMLRFIVWMVIGIGLYWFYGRFNSVLNHKEST</sequence>
<dbReference type="AlphaFoldDB" id="A0A0W0TKX4"/>
<feature type="transmembrane region" description="Helical" evidence="6">
    <location>
        <begin position="212"/>
        <end position="230"/>
    </location>
</feature>
<dbReference type="Gene3D" id="1.20.1740.10">
    <property type="entry name" value="Amino acid/polyamine transporter I"/>
    <property type="match status" value="1"/>
</dbReference>
<dbReference type="PANTHER" id="PTHR43243:SF4">
    <property type="entry name" value="CATIONIC AMINO ACID TRANSPORTER 4"/>
    <property type="match status" value="1"/>
</dbReference>